<dbReference type="InterPro" id="IPR005546">
    <property type="entry name" value="Autotransporte_beta"/>
</dbReference>
<dbReference type="InterPro" id="IPR006315">
    <property type="entry name" value="OM_autotransptr_brl_dom"/>
</dbReference>
<dbReference type="Gene3D" id="2.40.128.130">
    <property type="entry name" value="Autotransporter beta-domain"/>
    <property type="match status" value="1"/>
</dbReference>
<feature type="domain" description="Autotransporter" evidence="1">
    <location>
        <begin position="37"/>
        <end position="168"/>
    </location>
</feature>
<sequence length="184" mass="20116">MGLDDWAVSRGPRAWARPLFRRSCGLGQSENKVSPLGTYTDRFRTDRWLVSGKVEGPLKLAEWTVTPSLQALYFSEEQHSYTDSLGSRIPSQQVAADEIRFGPTVSYDIRFEDGSVLTPSLGIEGVWNFGVKNGTALADAFGQNGNICARISVGFDAIIGNKVALQFDGYYEGIGANDYDTYGG</sequence>
<evidence type="ECO:0000313" key="2">
    <source>
        <dbReference type="EMBL" id="GHB45982.1"/>
    </source>
</evidence>
<protein>
    <recommendedName>
        <fullName evidence="1">Autotransporter domain-containing protein</fullName>
    </recommendedName>
</protein>
<organism evidence="2 3">
    <name type="scientific">Pseudovibrio japonicus</name>
    <dbReference type="NCBI Taxonomy" id="366534"/>
    <lineage>
        <taxon>Bacteria</taxon>
        <taxon>Pseudomonadati</taxon>
        <taxon>Pseudomonadota</taxon>
        <taxon>Alphaproteobacteria</taxon>
        <taxon>Hyphomicrobiales</taxon>
        <taxon>Stappiaceae</taxon>
        <taxon>Pseudovibrio</taxon>
    </lineage>
</organism>
<dbReference type="Proteomes" id="UP000637980">
    <property type="component" value="Unassembled WGS sequence"/>
</dbReference>
<accession>A0ABQ3EP35</accession>
<comment type="caution">
    <text evidence="2">The sequence shown here is derived from an EMBL/GenBank/DDBJ whole genome shotgun (WGS) entry which is preliminary data.</text>
</comment>
<dbReference type="EMBL" id="BMXE01000009">
    <property type="protein sequence ID" value="GHB45982.1"/>
    <property type="molecule type" value="Genomic_DNA"/>
</dbReference>
<name>A0ABQ3EP35_9HYPH</name>
<dbReference type="InterPro" id="IPR036709">
    <property type="entry name" value="Autotransporte_beta_dom_sf"/>
</dbReference>
<dbReference type="Pfam" id="PF03797">
    <property type="entry name" value="Autotransporter"/>
    <property type="match status" value="1"/>
</dbReference>
<evidence type="ECO:0000259" key="1">
    <source>
        <dbReference type="Pfam" id="PF03797"/>
    </source>
</evidence>
<reference evidence="3" key="1">
    <citation type="journal article" date="2019" name="Int. J. Syst. Evol. Microbiol.">
        <title>The Global Catalogue of Microorganisms (GCM) 10K type strain sequencing project: providing services to taxonomists for standard genome sequencing and annotation.</title>
        <authorList>
            <consortium name="The Broad Institute Genomics Platform"/>
            <consortium name="The Broad Institute Genome Sequencing Center for Infectious Disease"/>
            <person name="Wu L."/>
            <person name="Ma J."/>
        </authorList>
    </citation>
    <scope>NUCLEOTIDE SEQUENCE [LARGE SCALE GENOMIC DNA]</scope>
    <source>
        <strain evidence="3">KCTC 12861</strain>
    </source>
</reference>
<dbReference type="NCBIfam" id="TIGR01414">
    <property type="entry name" value="autotrans_barl"/>
    <property type="match status" value="1"/>
</dbReference>
<keyword evidence="3" id="KW-1185">Reference proteome</keyword>
<dbReference type="SUPFAM" id="SSF103515">
    <property type="entry name" value="Autotransporter"/>
    <property type="match status" value="1"/>
</dbReference>
<gene>
    <name evidence="2" type="ORF">GCM10007094_39110</name>
</gene>
<evidence type="ECO:0000313" key="3">
    <source>
        <dbReference type="Proteomes" id="UP000637980"/>
    </source>
</evidence>
<proteinExistence type="predicted"/>
<dbReference type="RefSeq" id="WP_280514307.1">
    <property type="nucleotide sequence ID" value="NZ_BMXE01000009.1"/>
</dbReference>